<dbReference type="RefSeq" id="WP_102649434.1">
    <property type="nucleotide sequence ID" value="NZ_PNYA01000048.1"/>
</dbReference>
<dbReference type="Proteomes" id="UP000235616">
    <property type="component" value="Unassembled WGS sequence"/>
</dbReference>
<dbReference type="EMBL" id="PNYA01000048">
    <property type="protein sequence ID" value="PMS14389.1"/>
    <property type="molecule type" value="Genomic_DNA"/>
</dbReference>
<name>A0A2N7VB73_9BURK</name>
<evidence type="ECO:0000313" key="2">
    <source>
        <dbReference type="EMBL" id="PMS14389.1"/>
    </source>
</evidence>
<gene>
    <name evidence="2" type="ORF">C0Z18_31785</name>
</gene>
<sequence>MNTSELQGCELDYWCARALVDGDELIEFIQVEPSVVVTLTHGALRKLAQPFSPAGEWSDALEVLERAQELQWKRDERGAHCKVRFEGADSSEADAEHPRVALLRAFVLARFGQTVGDRPTMPHAVREGKVSPYDAGGVPPTYGDNVGAGDEIGNIRSVPRP</sequence>
<feature type="region of interest" description="Disordered" evidence="1">
    <location>
        <begin position="119"/>
        <end position="161"/>
    </location>
</feature>
<proteinExistence type="predicted"/>
<dbReference type="OrthoDB" id="9002157at2"/>
<organism evidence="2 3">
    <name type="scientific">Trinickia dabaoshanensis</name>
    <dbReference type="NCBI Taxonomy" id="564714"/>
    <lineage>
        <taxon>Bacteria</taxon>
        <taxon>Pseudomonadati</taxon>
        <taxon>Pseudomonadota</taxon>
        <taxon>Betaproteobacteria</taxon>
        <taxon>Burkholderiales</taxon>
        <taxon>Burkholderiaceae</taxon>
        <taxon>Trinickia</taxon>
    </lineage>
</organism>
<evidence type="ECO:0000313" key="3">
    <source>
        <dbReference type="Proteomes" id="UP000235616"/>
    </source>
</evidence>
<dbReference type="Pfam" id="PF10765">
    <property type="entry name" value="Phage_P22_NinX"/>
    <property type="match status" value="1"/>
</dbReference>
<keyword evidence="3" id="KW-1185">Reference proteome</keyword>
<accession>A0A2N7VB73</accession>
<dbReference type="AlphaFoldDB" id="A0A2N7VB73"/>
<evidence type="ECO:0000256" key="1">
    <source>
        <dbReference type="SAM" id="MobiDB-lite"/>
    </source>
</evidence>
<dbReference type="InterPro" id="IPR019701">
    <property type="entry name" value="Phage_P22_NinX"/>
</dbReference>
<comment type="caution">
    <text evidence="2">The sequence shown here is derived from an EMBL/GenBank/DDBJ whole genome shotgun (WGS) entry which is preliminary data.</text>
</comment>
<reference evidence="2 3" key="1">
    <citation type="submission" date="2018-01" db="EMBL/GenBank/DDBJ databases">
        <title>Whole genome analyses suggest that Burkholderia sensu lato contains two further novel genera in the rhizoxinica-symbiotica group Mycetohabitans gen. nov., and Trinickia gen. nov.: implications for the evolution of diazotrophy and nodulation in the Burkholderiaceae.</title>
        <authorList>
            <person name="Estrada-de los Santos P."/>
            <person name="Palmer M."/>
            <person name="Chavez-Ramirez B."/>
            <person name="Beukes C."/>
            <person name="Steenkamp E.T."/>
            <person name="Hirsch A.M."/>
            <person name="Manyaka P."/>
            <person name="Maluk M."/>
            <person name="Lafos M."/>
            <person name="Crook M."/>
            <person name="Gross E."/>
            <person name="Simon M.F."/>
            <person name="Bueno dos Reis Junior F."/>
            <person name="Poole P.S."/>
            <person name="Venter S.N."/>
            <person name="James E.K."/>
        </authorList>
    </citation>
    <scope>NUCLEOTIDE SEQUENCE [LARGE SCALE GENOMIC DNA]</scope>
    <source>
        <strain evidence="2 3">GIMN1.004</strain>
    </source>
</reference>
<protein>
    <submittedName>
        <fullName evidence="2">DUF2591 domain-containing protein</fullName>
    </submittedName>
</protein>